<sequence length="253" mass="28900">MKRFLYHIIICTAAFAGSCMTAEAGNICTGTVQTGGADGALNAGWENTMPQNPPASVTGDDKYMQYIVNGKDTIYMDNLPAARVYEKLPRQKGREWRKYYRLVHNFSKVYPYALVARHLVQEVDSTIAADNLRGIKRDRYIGAMQKELFDVFEKPMRNLTVSQGALLMRLIDREVGKSSYNIIKDYKNGIAAGFWQGVAKIFGTDLKRPYDPEGEDEPIEDLVRKWDSGEFEGLYYSLFWKYPPETEIPSKYR</sequence>
<dbReference type="AlphaFoldDB" id="A0A940DNQ7"/>
<feature type="signal peptide" evidence="1">
    <location>
        <begin position="1"/>
        <end position="24"/>
    </location>
</feature>
<keyword evidence="1" id="KW-0732">Signal</keyword>
<dbReference type="Proteomes" id="UP000771749">
    <property type="component" value="Unassembled WGS sequence"/>
</dbReference>
<evidence type="ECO:0000313" key="2">
    <source>
        <dbReference type="EMBL" id="MBO8454362.1"/>
    </source>
</evidence>
<dbReference type="PROSITE" id="PS51257">
    <property type="entry name" value="PROKAR_LIPOPROTEIN"/>
    <property type="match status" value="1"/>
</dbReference>
<comment type="caution">
    <text evidence="2">The sequence shown here is derived from an EMBL/GenBank/DDBJ whole genome shotgun (WGS) entry which is preliminary data.</text>
</comment>
<organism evidence="2 3">
    <name type="scientific">Candidatus Cryptobacteroides gallistercoris</name>
    <dbReference type="NCBI Taxonomy" id="2840765"/>
    <lineage>
        <taxon>Bacteria</taxon>
        <taxon>Pseudomonadati</taxon>
        <taxon>Bacteroidota</taxon>
        <taxon>Bacteroidia</taxon>
        <taxon>Bacteroidales</taxon>
        <taxon>Candidatus Cryptobacteroides</taxon>
    </lineage>
</organism>
<proteinExistence type="predicted"/>
<reference evidence="2" key="1">
    <citation type="submission" date="2020-10" db="EMBL/GenBank/DDBJ databases">
        <authorList>
            <person name="Gilroy R."/>
        </authorList>
    </citation>
    <scope>NUCLEOTIDE SEQUENCE</scope>
    <source>
        <strain evidence="2">F1-3629</strain>
    </source>
</reference>
<reference evidence="2" key="2">
    <citation type="journal article" date="2021" name="PeerJ">
        <title>Extensive microbial diversity within the chicken gut microbiome revealed by metagenomics and culture.</title>
        <authorList>
            <person name="Gilroy R."/>
            <person name="Ravi A."/>
            <person name="Getino M."/>
            <person name="Pursley I."/>
            <person name="Horton D.L."/>
            <person name="Alikhan N.F."/>
            <person name="Baker D."/>
            <person name="Gharbi K."/>
            <person name="Hall N."/>
            <person name="Watson M."/>
            <person name="Adriaenssens E.M."/>
            <person name="Foster-Nyarko E."/>
            <person name="Jarju S."/>
            <person name="Secka A."/>
            <person name="Antonio M."/>
            <person name="Oren A."/>
            <person name="Chaudhuri R.R."/>
            <person name="La Ragione R."/>
            <person name="Hildebrand F."/>
            <person name="Pallen M.J."/>
        </authorList>
    </citation>
    <scope>NUCLEOTIDE SEQUENCE</scope>
    <source>
        <strain evidence="2">F1-3629</strain>
    </source>
</reference>
<dbReference type="InterPro" id="IPR025636">
    <property type="entry name" value="DUF4294"/>
</dbReference>
<dbReference type="Pfam" id="PF14127">
    <property type="entry name" value="DUF4294"/>
    <property type="match status" value="1"/>
</dbReference>
<evidence type="ECO:0000256" key="1">
    <source>
        <dbReference type="SAM" id="SignalP"/>
    </source>
</evidence>
<evidence type="ECO:0000313" key="3">
    <source>
        <dbReference type="Proteomes" id="UP000771749"/>
    </source>
</evidence>
<gene>
    <name evidence="2" type="ORF">IAC07_06555</name>
</gene>
<name>A0A940DNQ7_9BACT</name>
<feature type="chain" id="PRO_5036936632" evidence="1">
    <location>
        <begin position="25"/>
        <end position="253"/>
    </location>
</feature>
<dbReference type="EMBL" id="JADIMJ010000097">
    <property type="protein sequence ID" value="MBO8454362.1"/>
    <property type="molecule type" value="Genomic_DNA"/>
</dbReference>
<accession>A0A940DNQ7</accession>
<protein>
    <submittedName>
        <fullName evidence="2">DUF4294 domain-containing protein</fullName>
    </submittedName>
</protein>